<evidence type="ECO:0000256" key="3">
    <source>
        <dbReference type="ARBA" id="ARBA00022801"/>
    </source>
</evidence>
<dbReference type="InterPro" id="IPR036034">
    <property type="entry name" value="PDZ_sf"/>
</dbReference>
<evidence type="ECO:0000259" key="6">
    <source>
        <dbReference type="PROSITE" id="PS50106"/>
    </source>
</evidence>
<dbReference type="SUPFAM" id="SSF50494">
    <property type="entry name" value="Trypsin-like serine proteases"/>
    <property type="match status" value="1"/>
</dbReference>
<accession>A0A934PYY7</accession>
<dbReference type="SUPFAM" id="SSF50156">
    <property type="entry name" value="PDZ domain-like"/>
    <property type="match status" value="1"/>
</dbReference>
<dbReference type="EMBL" id="JAEDAO010000001">
    <property type="protein sequence ID" value="MBK0391963.1"/>
    <property type="molecule type" value="Genomic_DNA"/>
</dbReference>
<dbReference type="Gene3D" id="2.30.42.10">
    <property type="match status" value="1"/>
</dbReference>
<dbReference type="SMART" id="SM00228">
    <property type="entry name" value="PDZ"/>
    <property type="match status" value="1"/>
</dbReference>
<dbReference type="Proteomes" id="UP000617041">
    <property type="component" value="Unassembled WGS sequence"/>
</dbReference>
<dbReference type="PROSITE" id="PS50106">
    <property type="entry name" value="PDZ"/>
    <property type="match status" value="1"/>
</dbReference>
<dbReference type="InterPro" id="IPR009003">
    <property type="entry name" value="Peptidase_S1_PA"/>
</dbReference>
<protein>
    <submittedName>
        <fullName evidence="7">Serine protease</fullName>
    </submittedName>
</protein>
<dbReference type="Pfam" id="PF13180">
    <property type="entry name" value="PDZ_2"/>
    <property type="match status" value="1"/>
</dbReference>
<proteinExistence type="inferred from homology"/>
<dbReference type="PRINTS" id="PR00834">
    <property type="entry name" value="PROTEASES2C"/>
</dbReference>
<organism evidence="7 8">
    <name type="scientific">Ramlibacter algicola</name>
    <dbReference type="NCBI Taxonomy" id="2795217"/>
    <lineage>
        <taxon>Bacteria</taxon>
        <taxon>Pseudomonadati</taxon>
        <taxon>Pseudomonadota</taxon>
        <taxon>Betaproteobacteria</taxon>
        <taxon>Burkholderiales</taxon>
        <taxon>Comamonadaceae</taxon>
        <taxon>Ramlibacter</taxon>
    </lineage>
</organism>
<reference evidence="7" key="1">
    <citation type="submission" date="2020-12" db="EMBL/GenBank/DDBJ databases">
        <title>Ramlibacter sp. nov., isolated from a freshwater alga, Cryptomonas.</title>
        <authorList>
            <person name="Kim H.M."/>
            <person name="Jeon C.O."/>
        </authorList>
    </citation>
    <scope>NUCLEOTIDE SEQUENCE</scope>
    <source>
        <strain evidence="7">CrO1</strain>
    </source>
</reference>
<dbReference type="InterPro" id="IPR001940">
    <property type="entry name" value="Peptidase_S1C"/>
</dbReference>
<comment type="similarity">
    <text evidence="1">Belongs to the peptidase S1C family.</text>
</comment>
<evidence type="ECO:0000313" key="8">
    <source>
        <dbReference type="Proteomes" id="UP000617041"/>
    </source>
</evidence>
<sequence>MFPLGFAPSPSGGGSGWGRSEASPALPRRGREFLWVLAAVCFLIGAPAVAATPDSLQQDAAIQSLNRAYSAVVGVEVQAVDGSRSAETLGQQRSGSGVVIGADGLVLTIGYLMLEADTIQVVTQDRRTLPARAVAYDQATGFGLVKTLLPLRGIAPAPLGSVADVRPGDAVLAATGGEDGDIDMARVVDKRPFTGYWEYAIDVALFTSPPIDNHSGAAVFNQRGELLGIGSLFVGDATGNGRRLPGNMFVPVDLLKPILSEMQQTGSTRASRRPWLGLTSSEAQGRVEVVRVSKDSPAEQVGMKAGDVVLAVEGQRVATLEEFYKTLWARGTPDADLTLTVLQGPDVKNIRVKPVDRTTTIKKPPGI</sequence>
<keyword evidence="8" id="KW-1185">Reference proteome</keyword>
<dbReference type="AlphaFoldDB" id="A0A934PYY7"/>
<comment type="caution">
    <text evidence="7">The sequence shown here is derived from an EMBL/GenBank/DDBJ whole genome shotgun (WGS) entry which is preliminary data.</text>
</comment>
<name>A0A934PYY7_9BURK</name>
<evidence type="ECO:0000313" key="7">
    <source>
        <dbReference type="EMBL" id="MBK0391963.1"/>
    </source>
</evidence>
<dbReference type="Pfam" id="PF13365">
    <property type="entry name" value="Trypsin_2"/>
    <property type="match status" value="1"/>
</dbReference>
<evidence type="ECO:0000256" key="2">
    <source>
        <dbReference type="ARBA" id="ARBA00022670"/>
    </source>
</evidence>
<keyword evidence="4" id="KW-0720">Serine protease</keyword>
<evidence type="ECO:0000256" key="5">
    <source>
        <dbReference type="SAM" id="MobiDB-lite"/>
    </source>
</evidence>
<keyword evidence="3" id="KW-0378">Hydrolase</keyword>
<dbReference type="Gene3D" id="2.40.10.120">
    <property type="match status" value="1"/>
</dbReference>
<dbReference type="PANTHER" id="PTHR22939">
    <property type="entry name" value="SERINE PROTEASE FAMILY S1C HTRA-RELATED"/>
    <property type="match status" value="1"/>
</dbReference>
<feature type="region of interest" description="Disordered" evidence="5">
    <location>
        <begin position="1"/>
        <end position="23"/>
    </location>
</feature>
<evidence type="ECO:0000256" key="4">
    <source>
        <dbReference type="ARBA" id="ARBA00022825"/>
    </source>
</evidence>
<dbReference type="GO" id="GO:0004252">
    <property type="term" value="F:serine-type endopeptidase activity"/>
    <property type="evidence" value="ECO:0007669"/>
    <property type="project" value="InterPro"/>
</dbReference>
<feature type="domain" description="PDZ" evidence="6">
    <location>
        <begin position="259"/>
        <end position="327"/>
    </location>
</feature>
<gene>
    <name evidence="7" type="ORF">I8E28_05120</name>
</gene>
<dbReference type="GO" id="GO:0006508">
    <property type="term" value="P:proteolysis"/>
    <property type="evidence" value="ECO:0007669"/>
    <property type="project" value="UniProtKB-KW"/>
</dbReference>
<evidence type="ECO:0000256" key="1">
    <source>
        <dbReference type="ARBA" id="ARBA00010541"/>
    </source>
</evidence>
<keyword evidence="2 7" id="KW-0645">Protease</keyword>
<dbReference type="PANTHER" id="PTHR22939:SF129">
    <property type="entry name" value="SERINE PROTEASE HTRA2, MITOCHONDRIAL"/>
    <property type="match status" value="1"/>
</dbReference>
<dbReference type="InterPro" id="IPR001478">
    <property type="entry name" value="PDZ"/>
</dbReference>